<evidence type="ECO:0000313" key="3">
    <source>
        <dbReference type="Proteomes" id="UP000192722"/>
    </source>
</evidence>
<dbReference type="InterPro" id="IPR047754">
    <property type="entry name" value="T3SS_SctI-like"/>
</dbReference>
<sequence>MLVPQALGSLNARRGDINNLDNTQLTLDQQLISVYANNAEKFNAQKQHVLGQLSSVNSPSSPEQLFSIQQQTADYNIEVSLISALTRKATSAVETLLRA</sequence>
<organism evidence="1 4">
    <name type="scientific">Rouxiella silvae</name>
    <dbReference type="NCBI Taxonomy" id="1646373"/>
    <lineage>
        <taxon>Bacteria</taxon>
        <taxon>Pseudomonadati</taxon>
        <taxon>Pseudomonadota</taxon>
        <taxon>Gammaproteobacteria</taxon>
        <taxon>Enterobacterales</taxon>
        <taxon>Yersiniaceae</taxon>
        <taxon>Rouxiella</taxon>
    </lineage>
</organism>
<evidence type="ECO:0000313" key="2">
    <source>
        <dbReference type="EMBL" id="ORJ20332.1"/>
    </source>
</evidence>
<dbReference type="AlphaFoldDB" id="A0AA40X2X3"/>
<evidence type="ECO:0000313" key="4">
    <source>
        <dbReference type="Proteomes" id="UP000705283"/>
    </source>
</evidence>
<evidence type="ECO:0000313" key="1">
    <source>
        <dbReference type="EMBL" id="MBF6637701.1"/>
    </source>
</evidence>
<accession>A0AA40X2X3</accession>
<name>A0AA40X2X3_9GAMM</name>
<proteinExistence type="predicted"/>
<dbReference type="EMBL" id="JADMKS010000005">
    <property type="protein sequence ID" value="MBF6637701.1"/>
    <property type="molecule type" value="Genomic_DNA"/>
</dbReference>
<reference evidence="1" key="3">
    <citation type="submission" date="2020-11" db="EMBL/GenBank/DDBJ databases">
        <authorList>
            <person name="Lee S.D."/>
        </authorList>
    </citation>
    <scope>NUCLEOTIDE SEQUENCE</scope>
    <source>
        <strain evidence="1">SAP-2</strain>
    </source>
</reference>
<comment type="caution">
    <text evidence="1">The sequence shown here is derived from an EMBL/GenBank/DDBJ whole genome shotgun (WGS) entry which is preliminary data.</text>
</comment>
<dbReference type="Proteomes" id="UP000705283">
    <property type="component" value="Unassembled WGS sequence"/>
</dbReference>
<protein>
    <submittedName>
        <fullName evidence="1">Type III secretion system inner rod subunit SctI</fullName>
    </submittedName>
</protein>
<reference evidence="1" key="4">
    <citation type="submission" date="2022-09" db="EMBL/GenBank/DDBJ databases">
        <title>Rouxiella aceris sp. nov., isolated from tree sap and emended description of the genus Rhouxiella.</title>
        <authorList>
            <person name="Kim I.S."/>
        </authorList>
    </citation>
    <scope>NUCLEOTIDE SEQUENCE</scope>
    <source>
        <strain evidence="1">SAP-2</strain>
    </source>
</reference>
<dbReference type="NCBIfam" id="NF038054">
    <property type="entry name" value="T3SS_SctI"/>
    <property type="match status" value="1"/>
</dbReference>
<dbReference type="EMBL" id="MRWD01000037">
    <property type="protein sequence ID" value="ORJ20332.1"/>
    <property type="molecule type" value="Genomic_DNA"/>
</dbReference>
<keyword evidence="3" id="KW-1185">Reference proteome</keyword>
<dbReference type="Proteomes" id="UP000192722">
    <property type="component" value="Unassembled WGS sequence"/>
</dbReference>
<reference evidence="2 3" key="2">
    <citation type="journal article" date="2017" name="Int. J. Syst. Evol. Microbiol.">
        <title>Rouxiella badensis sp. nov. and Rouxiella silvae sp. nov. isolated from peat bog soil in Germany and emendation of the genus description.</title>
        <authorList>
            <person name="Le Fleche-Mateos A."/>
            <person name="Kugler J.H."/>
            <person name="Hansen S.H."/>
            <person name="Syldatk C."/>
            <person name="Hausmann R."/>
            <person name="Lomprez F."/>
            <person name="Vandenbogaert M."/>
            <person name="Manuguerra J.C."/>
            <person name="Grimont P.A."/>
        </authorList>
    </citation>
    <scope>NUCLEOTIDE SEQUENCE [LARGE SCALE GENOMIC DNA]</scope>
    <source>
        <strain evidence="2 3">213</strain>
    </source>
</reference>
<gene>
    <name evidence="1" type="primary">sctI</name>
    <name evidence="2" type="ORF">BS639_15275</name>
    <name evidence="1" type="ORF">ITX54_13635</name>
</gene>
<reference evidence="2" key="1">
    <citation type="submission" date="2016-12" db="EMBL/GenBank/DDBJ databases">
        <authorList>
            <person name="Le Fleche-Mateos A."/>
        </authorList>
    </citation>
    <scope>NUCLEOTIDE SEQUENCE</scope>
    <source>
        <strain evidence="2">213</strain>
    </source>
</reference>
<dbReference type="RefSeq" id="WP_084983524.1">
    <property type="nucleotide sequence ID" value="NZ_CBCSCF010000003.1"/>
</dbReference>